<reference evidence="7" key="1">
    <citation type="submission" date="2022-04" db="EMBL/GenBank/DDBJ databases">
        <title>Carnegiea gigantea Genome sequencing and assembly v2.</title>
        <authorList>
            <person name="Copetti D."/>
            <person name="Sanderson M.J."/>
            <person name="Burquez A."/>
            <person name="Wojciechowski M.F."/>
        </authorList>
    </citation>
    <scope>NUCLEOTIDE SEQUENCE</scope>
    <source>
        <strain evidence="7">SGP5-SGP5p</strain>
        <tissue evidence="7">Aerial part</tissue>
    </source>
</reference>
<keyword evidence="3" id="KW-0677">Repeat</keyword>
<evidence type="ECO:0000256" key="4">
    <source>
        <dbReference type="ARBA" id="ARBA00038043"/>
    </source>
</evidence>
<dbReference type="Gene3D" id="3.80.10.10">
    <property type="entry name" value="Ribonuclease Inhibitor"/>
    <property type="match status" value="3"/>
</dbReference>
<organism evidence="7 8">
    <name type="scientific">Carnegiea gigantea</name>
    <dbReference type="NCBI Taxonomy" id="171969"/>
    <lineage>
        <taxon>Eukaryota</taxon>
        <taxon>Viridiplantae</taxon>
        <taxon>Streptophyta</taxon>
        <taxon>Embryophyta</taxon>
        <taxon>Tracheophyta</taxon>
        <taxon>Spermatophyta</taxon>
        <taxon>Magnoliopsida</taxon>
        <taxon>eudicotyledons</taxon>
        <taxon>Gunneridae</taxon>
        <taxon>Pentapetalae</taxon>
        <taxon>Caryophyllales</taxon>
        <taxon>Cactineae</taxon>
        <taxon>Cactaceae</taxon>
        <taxon>Cactoideae</taxon>
        <taxon>Echinocereeae</taxon>
        <taxon>Carnegiea</taxon>
    </lineage>
</organism>
<feature type="domain" description="Leucine-rich repeat-containing N-terminal plant-type" evidence="6">
    <location>
        <begin position="35"/>
        <end position="73"/>
    </location>
</feature>
<comment type="caution">
    <text evidence="7">The sequence shown here is derived from an EMBL/GenBank/DDBJ whole genome shotgun (WGS) entry which is preliminary data.</text>
</comment>
<dbReference type="Pfam" id="PF08263">
    <property type="entry name" value="LRRNT_2"/>
    <property type="match status" value="1"/>
</dbReference>
<evidence type="ECO:0000313" key="8">
    <source>
        <dbReference type="Proteomes" id="UP001153076"/>
    </source>
</evidence>
<dbReference type="OrthoDB" id="676979at2759"/>
<dbReference type="PANTHER" id="PTHR48059">
    <property type="entry name" value="POLYGALACTURONASE INHIBITOR 1"/>
    <property type="match status" value="1"/>
</dbReference>
<dbReference type="InterPro" id="IPR013210">
    <property type="entry name" value="LRR_N_plant-typ"/>
</dbReference>
<name>A0A9Q1KRH5_9CARY</name>
<accession>A0A9Q1KRH5</accession>
<keyword evidence="5" id="KW-0732">Signal</keyword>
<dbReference type="Pfam" id="PF00560">
    <property type="entry name" value="LRR_1"/>
    <property type="match status" value="1"/>
</dbReference>
<evidence type="ECO:0000256" key="3">
    <source>
        <dbReference type="ARBA" id="ARBA00022737"/>
    </source>
</evidence>
<evidence type="ECO:0000256" key="2">
    <source>
        <dbReference type="ARBA" id="ARBA00022614"/>
    </source>
</evidence>
<evidence type="ECO:0000259" key="6">
    <source>
        <dbReference type="Pfam" id="PF08263"/>
    </source>
</evidence>
<dbReference type="InterPro" id="IPR001611">
    <property type="entry name" value="Leu-rich_rpt"/>
</dbReference>
<evidence type="ECO:0000313" key="7">
    <source>
        <dbReference type="EMBL" id="KAJ8448490.1"/>
    </source>
</evidence>
<keyword evidence="8" id="KW-1185">Reference proteome</keyword>
<comment type="subcellular location">
    <subcellularLocation>
        <location evidence="1">Cell envelope</location>
    </subcellularLocation>
</comment>
<proteinExistence type="inferred from homology"/>
<evidence type="ECO:0000256" key="5">
    <source>
        <dbReference type="SAM" id="SignalP"/>
    </source>
</evidence>
<dbReference type="AlphaFoldDB" id="A0A9Q1KRH5"/>
<dbReference type="FunFam" id="3.80.10.10:FF:000383">
    <property type="entry name" value="Leucine-rich repeat receptor protein kinase EMS1"/>
    <property type="match status" value="1"/>
</dbReference>
<dbReference type="PANTHER" id="PTHR48059:SF12">
    <property type="entry name" value="POLYGALACTURONASE INHIBITOR 1-LIKE"/>
    <property type="match status" value="1"/>
</dbReference>
<dbReference type="EMBL" id="JAKOGI010000029">
    <property type="protein sequence ID" value="KAJ8448490.1"/>
    <property type="molecule type" value="Genomic_DNA"/>
</dbReference>
<feature type="chain" id="PRO_5040266134" description="Leucine-rich repeat-containing N-terminal plant-type domain-containing protein" evidence="5">
    <location>
        <begin position="30"/>
        <end position="286"/>
    </location>
</feature>
<feature type="signal peptide" evidence="5">
    <location>
        <begin position="1"/>
        <end position="29"/>
    </location>
</feature>
<sequence>MKSPRITKIFTHHLSFYLLRFTLLPLSHSTDLFCNDDDKAVLLQIKSHFAGVGMLSDWDPTIDCCDWSFIGCTGEYDAHPGRVNAVTVSGGSGLSGEIPAVIGKLPYLEEIMFFDERKLTGPIPQSFSKLKYLQIIYLNSNSLTGRIPDFLGGLKNLQQIDISDNRFKGSIPPSLSLLPQLAQFNVSRNSLTGSVPDPPPKLKSFDISHNMMTGTLPSKLGKLKMDFVDVSYNQLCGPIPAGLNRFSPSRFGHNKCLCGPPLPACKATSCRVFHIVFISLSITVVF</sequence>
<dbReference type="Pfam" id="PF13855">
    <property type="entry name" value="LRR_8"/>
    <property type="match status" value="1"/>
</dbReference>
<protein>
    <recommendedName>
        <fullName evidence="6">Leucine-rich repeat-containing N-terminal plant-type domain-containing protein</fullName>
    </recommendedName>
</protein>
<comment type="similarity">
    <text evidence="4">Belongs to the polygalacturonase-inhibiting protein family.</text>
</comment>
<evidence type="ECO:0000256" key="1">
    <source>
        <dbReference type="ARBA" id="ARBA00004196"/>
    </source>
</evidence>
<dbReference type="InterPro" id="IPR051848">
    <property type="entry name" value="PGIP"/>
</dbReference>
<keyword evidence="2" id="KW-0433">Leucine-rich repeat</keyword>
<dbReference type="Proteomes" id="UP001153076">
    <property type="component" value="Unassembled WGS sequence"/>
</dbReference>
<gene>
    <name evidence="7" type="ORF">Cgig2_012134</name>
</gene>
<dbReference type="InterPro" id="IPR032675">
    <property type="entry name" value="LRR_dom_sf"/>
</dbReference>
<dbReference type="SUPFAM" id="SSF52058">
    <property type="entry name" value="L domain-like"/>
    <property type="match status" value="1"/>
</dbReference>